<accession>A0A8S5QDR9</accession>
<reference evidence="2" key="1">
    <citation type="journal article" date="2021" name="Proc. Natl. Acad. Sci. U.S.A.">
        <title>A Catalog of Tens of Thousands of Viruses from Human Metagenomes Reveals Hidden Associations with Chronic Diseases.</title>
        <authorList>
            <person name="Tisza M.J."/>
            <person name="Buck C.B."/>
        </authorList>
    </citation>
    <scope>NUCLEOTIDE SEQUENCE</scope>
    <source>
        <strain evidence="2">Ctn7K25</strain>
    </source>
</reference>
<feature type="region of interest" description="Disordered" evidence="1">
    <location>
        <begin position="42"/>
        <end position="61"/>
    </location>
</feature>
<proteinExistence type="predicted"/>
<evidence type="ECO:0000256" key="1">
    <source>
        <dbReference type="SAM" id="MobiDB-lite"/>
    </source>
</evidence>
<protein>
    <submittedName>
        <fullName evidence="2">Uncharacterized protein</fullName>
    </submittedName>
</protein>
<dbReference type="InterPro" id="IPR035198">
    <property type="entry name" value="SU10_MCP"/>
</dbReference>
<organism evidence="2">
    <name type="scientific">Podoviridae sp. ctn7K25</name>
    <dbReference type="NCBI Taxonomy" id="2825273"/>
    <lineage>
        <taxon>Viruses</taxon>
        <taxon>Duplodnaviria</taxon>
        <taxon>Heunggongvirae</taxon>
        <taxon>Uroviricota</taxon>
        <taxon>Caudoviricetes</taxon>
    </lineage>
</organism>
<sequence>MKEAFKKLKGFLACGLLTLLAILTGASSGVLMADASNLPDAGKTEAGANGDGGSDPNAGIASETFGRAEGDPNFYLSDVDKRIVKIRPMATPIDQISRYAKASSCNSFEVKYYSVGTREIKCTTNAVVAKQTSGASISLPVSDVNMFTLDDTIRVVGVKGVYDDKGKKYESDNDNTPDLILCVCGKDNTTNMPTVYAVNGEMDSTSKQPIFVPAIPKGTTLVRMGKACGELDVQTGRFNNIPMPETQYCQNFMIQVEQSTFDKIAAKEVNWNFSDIEEDGVYDMRLAMENTYLFGVKNVIKHVAKEGMLTWFTGGIWWMAGKDIEVGEWDAEKKCAVITDENLVDITKDLFVGTGIGNKRKILFCGSDMLSAFSKIKSDKFRLKDTVEVWNLKFKSWDTDFGEVLTIHHELFDVNGMSDCGFAMDPEYLSKKTHVSWARNVLDLQKAGIRRTDAVVIQEVSCLYLRYAKAHARMRLAKAPTAEAA</sequence>
<evidence type="ECO:0000313" key="2">
    <source>
        <dbReference type="EMBL" id="DAE16676.1"/>
    </source>
</evidence>
<dbReference type="EMBL" id="BK015629">
    <property type="protein sequence ID" value="DAE16676.1"/>
    <property type="molecule type" value="Genomic_DNA"/>
</dbReference>
<name>A0A8S5QDR9_9CAUD</name>
<dbReference type="Pfam" id="PF17236">
    <property type="entry name" value="SU10_MCP"/>
    <property type="match status" value="1"/>
</dbReference>